<accession>A0A8J7K1I1</accession>
<evidence type="ECO:0000313" key="2">
    <source>
        <dbReference type="Proteomes" id="UP000620559"/>
    </source>
</evidence>
<comment type="caution">
    <text evidence="1">The sequence shown here is derived from an EMBL/GenBank/DDBJ whole genome shotgun (WGS) entry which is preliminary data.</text>
</comment>
<dbReference type="EMBL" id="JADEWL010000008">
    <property type="protein sequence ID" value="MBE9211917.1"/>
    <property type="molecule type" value="Genomic_DNA"/>
</dbReference>
<proteinExistence type="predicted"/>
<organism evidence="1 2">
    <name type="scientific">Plectonema cf. radiosum LEGE 06105</name>
    <dbReference type="NCBI Taxonomy" id="945769"/>
    <lineage>
        <taxon>Bacteria</taxon>
        <taxon>Bacillati</taxon>
        <taxon>Cyanobacteriota</taxon>
        <taxon>Cyanophyceae</taxon>
        <taxon>Oscillatoriophycideae</taxon>
        <taxon>Oscillatoriales</taxon>
        <taxon>Microcoleaceae</taxon>
        <taxon>Plectonema</taxon>
    </lineage>
</organism>
<dbReference type="RefSeq" id="WP_193917353.1">
    <property type="nucleotide sequence ID" value="NZ_JADEWL010000008.1"/>
</dbReference>
<gene>
    <name evidence="1" type="ORF">IQ247_04135</name>
</gene>
<reference evidence="1" key="1">
    <citation type="submission" date="2020-10" db="EMBL/GenBank/DDBJ databases">
        <authorList>
            <person name="Castelo-Branco R."/>
            <person name="Eusebio N."/>
            <person name="Adriana R."/>
            <person name="Vieira A."/>
            <person name="Brugerolle De Fraissinette N."/>
            <person name="Rezende De Castro R."/>
            <person name="Schneider M.P."/>
            <person name="Vasconcelos V."/>
            <person name="Leao P.N."/>
        </authorList>
    </citation>
    <scope>NUCLEOTIDE SEQUENCE</scope>
    <source>
        <strain evidence="1">LEGE 06105</strain>
    </source>
</reference>
<dbReference type="Proteomes" id="UP000620559">
    <property type="component" value="Unassembled WGS sequence"/>
</dbReference>
<evidence type="ECO:0000313" key="1">
    <source>
        <dbReference type="EMBL" id="MBE9211917.1"/>
    </source>
</evidence>
<protein>
    <submittedName>
        <fullName evidence="1">Transcriptional regulator</fullName>
    </submittedName>
</protein>
<name>A0A8J7K1I1_9CYAN</name>
<sequence>MKEVKAPTSKSYKEYLISSLKDFQEAAAYIETFLELDEDGYNAKIFRSALEEVVEARKRMGEFSSTAQQHYEQLDKILAETGGAEILKLIEFLDALGYRISLVDKD</sequence>
<keyword evidence="2" id="KW-1185">Reference proteome</keyword>
<dbReference type="AlphaFoldDB" id="A0A8J7K1I1"/>